<reference evidence="1" key="2">
    <citation type="journal article" date="2015" name="Fish Shellfish Immunol.">
        <title>Early steps in the European eel (Anguilla anguilla)-Vibrio vulnificus interaction in the gills: Role of the RtxA13 toxin.</title>
        <authorList>
            <person name="Callol A."/>
            <person name="Pajuelo D."/>
            <person name="Ebbesson L."/>
            <person name="Teles M."/>
            <person name="MacKenzie S."/>
            <person name="Amaro C."/>
        </authorList>
    </citation>
    <scope>NUCLEOTIDE SEQUENCE</scope>
</reference>
<name>A0A0E9WGD6_ANGAN</name>
<dbReference type="EMBL" id="GBXM01019128">
    <property type="protein sequence ID" value="JAH89449.1"/>
    <property type="molecule type" value="Transcribed_RNA"/>
</dbReference>
<reference evidence="1" key="1">
    <citation type="submission" date="2014-11" db="EMBL/GenBank/DDBJ databases">
        <authorList>
            <person name="Amaro Gonzalez C."/>
        </authorList>
    </citation>
    <scope>NUCLEOTIDE SEQUENCE</scope>
</reference>
<accession>A0A0E9WGD6</accession>
<dbReference type="AlphaFoldDB" id="A0A0E9WGD6"/>
<evidence type="ECO:0000313" key="1">
    <source>
        <dbReference type="EMBL" id="JAH89449.1"/>
    </source>
</evidence>
<organism evidence="1">
    <name type="scientific">Anguilla anguilla</name>
    <name type="common">European freshwater eel</name>
    <name type="synonym">Muraena anguilla</name>
    <dbReference type="NCBI Taxonomy" id="7936"/>
    <lineage>
        <taxon>Eukaryota</taxon>
        <taxon>Metazoa</taxon>
        <taxon>Chordata</taxon>
        <taxon>Craniata</taxon>
        <taxon>Vertebrata</taxon>
        <taxon>Euteleostomi</taxon>
        <taxon>Actinopterygii</taxon>
        <taxon>Neopterygii</taxon>
        <taxon>Teleostei</taxon>
        <taxon>Anguilliformes</taxon>
        <taxon>Anguillidae</taxon>
        <taxon>Anguilla</taxon>
    </lineage>
</organism>
<sequence length="30" mass="3386">MDGGLLWSTSINFKIILSRGNNLSLFTHFC</sequence>
<proteinExistence type="predicted"/>
<protein>
    <submittedName>
        <fullName evidence="1">Uncharacterized protein</fullName>
    </submittedName>
</protein>